<dbReference type="NCBIfam" id="TIGR00229">
    <property type="entry name" value="sensory_box"/>
    <property type="match status" value="1"/>
</dbReference>
<evidence type="ECO:0000256" key="3">
    <source>
        <dbReference type="ARBA" id="ARBA00018672"/>
    </source>
</evidence>
<dbReference type="STRING" id="1121950.SAMN02745243_01302"/>
<dbReference type="SUPFAM" id="SSF55785">
    <property type="entry name" value="PYP-like sensor domain (PAS domain)"/>
    <property type="match status" value="3"/>
</dbReference>
<accession>A0A1M6LXU9</accession>
<feature type="domain" description="PAC" evidence="13">
    <location>
        <begin position="98"/>
        <end position="150"/>
    </location>
</feature>
<dbReference type="Gene3D" id="3.30.450.20">
    <property type="entry name" value="PAS domain"/>
    <property type="match status" value="3"/>
</dbReference>
<proteinExistence type="predicted"/>
<dbReference type="InterPro" id="IPR000014">
    <property type="entry name" value="PAS"/>
</dbReference>
<dbReference type="CDD" id="cd17546">
    <property type="entry name" value="REC_hyHK_CKI1_RcsC-like"/>
    <property type="match status" value="1"/>
</dbReference>
<dbReference type="InterPro" id="IPR036890">
    <property type="entry name" value="HATPase_C_sf"/>
</dbReference>
<evidence type="ECO:0000256" key="4">
    <source>
        <dbReference type="ARBA" id="ARBA00022553"/>
    </source>
</evidence>
<dbReference type="InterPro" id="IPR003594">
    <property type="entry name" value="HATPase_dom"/>
</dbReference>
<dbReference type="Gene3D" id="3.40.50.2300">
    <property type="match status" value="1"/>
</dbReference>
<keyword evidence="6" id="KW-0418">Kinase</keyword>
<dbReference type="Pfam" id="PF08447">
    <property type="entry name" value="PAS_3"/>
    <property type="match status" value="2"/>
</dbReference>
<dbReference type="SUPFAM" id="SSF52172">
    <property type="entry name" value="CheY-like"/>
    <property type="match status" value="1"/>
</dbReference>
<dbReference type="Proteomes" id="UP000184301">
    <property type="component" value="Unassembled WGS sequence"/>
</dbReference>
<dbReference type="CDD" id="cd00082">
    <property type="entry name" value="HisKA"/>
    <property type="match status" value="1"/>
</dbReference>
<dbReference type="PANTHER" id="PTHR43047">
    <property type="entry name" value="TWO-COMPONENT HISTIDINE PROTEIN KINASE"/>
    <property type="match status" value="1"/>
</dbReference>
<sequence length="1183" mass="134132">MKNETGTFENLPDGAGTEAGLEQQRFQMVVDELNAAIIEWDQKGRTFYSSAAYQNYALSKVSADDILNNCGPVDVVHPDDILILQEFFDKSKAGKKKAEVSLRLKMMDGSFHWCRLIGMFYRDAEGEPSRTVGIIIDINEEHQQSVMLSSLLNEIPGGVIIYRIGETIETEYFSDGIPALTGHRVDEYRALINSGNVFQTFVFEEDYLEFEQVVNEAVSARGPINFTYRVKHKDGSLSWLQISACMIREEEGALIYYAVFMKPSDEAALYRNIVENSSNGALVAERRTQRLLFVNEAVGNVLGVPYQRLQKKIEQAEKIAEEYKLLSDEEIRSLRADAFSEFHVVYDGKKHLLINAMALNWNGIDSYILYLTDETAEYEHQVELQSSRVMLDVALSSAKVMAWRYNASLRTITDSGTFGIMYHMPKVIRNITEAFLHTWGKRLIHEDSIEAMDWLFKHSCDGKRIEKDVRCKIPDGSKYVWQRVIYTPIFDKQGVCVEAIGTAVDITEQKEKEQAYEEQLRLNKRMAQDALAIASYNLTKNRIFEAESRHPYYTRIMDCATADEVLEGIRSNVWEGEEYQSFEAVKDCNALLKQFENGTTHVEIRHHLRENTHWMLTSFDMMANPYTGDVEAIGVLWDISEAVRAELVVSRLLKIDYAAISTIDTETGVARPFREKDAPESIRELVNLQKVHEKMEEGMVSFIRKYAMEEDRDRAVTENSLDYVKEQLEQALMYESLFSVKTGNQIIHNRVVYAYLDETKDTILCATQDVTEAYEQEEQKKQELSAALSAAEQANHAKTEFFSRMSHDMRTPMNGILGLTELSEQENDIEMIKENMAKIRESGGYLLSLINDTLDFQRIESGSLKLNNQIVYTNTVFMNILDMIHPAVVEKGIDFQVVNHNAHMGWYVYLDPVRIRQIFINLLSNAIKFTPTGGSVILEVTNLSRNGMISQNCIKVIDTGIGMSKEFLENHLFEPFAQESNDVSGFYAGSGLGLSIAKRLVELMGGRIEVESSLEIGTTFSVYLDFRRVDAGSAQKELDARQSTQFELEEKLVGRKVLLVEDHPLNAQIAGKLLERVGCVVKWENNGAKGVAAFKKSNLNEYDVILMDIRMPEMDGIAAAKTIRGLDREDAGSVPIIAMTANAYDEDVRKSLEAGMNAHLAKPVKPQKMYETIVRFMSEQGGG</sequence>
<organism evidence="14 15">
    <name type="scientific">Hespellia stercorisuis DSM 15480</name>
    <dbReference type="NCBI Taxonomy" id="1121950"/>
    <lineage>
        <taxon>Bacteria</taxon>
        <taxon>Bacillati</taxon>
        <taxon>Bacillota</taxon>
        <taxon>Clostridia</taxon>
        <taxon>Lachnospirales</taxon>
        <taxon>Lachnospiraceae</taxon>
        <taxon>Hespellia</taxon>
    </lineage>
</organism>
<dbReference type="InterPro" id="IPR001610">
    <property type="entry name" value="PAC"/>
</dbReference>
<dbReference type="GO" id="GO:0009927">
    <property type="term" value="F:histidine phosphotransfer kinase activity"/>
    <property type="evidence" value="ECO:0007669"/>
    <property type="project" value="TreeGrafter"/>
</dbReference>
<dbReference type="Pfam" id="PF13426">
    <property type="entry name" value="PAS_9"/>
    <property type="match status" value="1"/>
</dbReference>
<dbReference type="PRINTS" id="PR00344">
    <property type="entry name" value="BCTRLSENSOR"/>
</dbReference>
<evidence type="ECO:0000256" key="9">
    <source>
        <dbReference type="PROSITE-ProRule" id="PRU00169"/>
    </source>
</evidence>
<dbReference type="Pfam" id="PF13188">
    <property type="entry name" value="PAS_8"/>
    <property type="match status" value="1"/>
</dbReference>
<feature type="domain" description="PAC" evidence="13">
    <location>
        <begin position="463"/>
        <end position="518"/>
    </location>
</feature>
<evidence type="ECO:0000256" key="5">
    <source>
        <dbReference type="ARBA" id="ARBA00022679"/>
    </source>
</evidence>
<dbReference type="InterPro" id="IPR036097">
    <property type="entry name" value="HisK_dim/P_sf"/>
</dbReference>
<dbReference type="PANTHER" id="PTHR43047:SF72">
    <property type="entry name" value="OSMOSENSING HISTIDINE PROTEIN KINASE SLN1"/>
    <property type="match status" value="1"/>
</dbReference>
<keyword evidence="4 9" id="KW-0597">Phosphoprotein</keyword>
<feature type="domain" description="Response regulatory" evidence="12">
    <location>
        <begin position="1056"/>
        <end position="1177"/>
    </location>
</feature>
<dbReference type="InterPro" id="IPR005467">
    <property type="entry name" value="His_kinase_dom"/>
</dbReference>
<dbReference type="CDD" id="cd16922">
    <property type="entry name" value="HATPase_EvgS-ArcB-TorS-like"/>
    <property type="match status" value="1"/>
</dbReference>
<feature type="modified residue" description="4-aspartylphosphate" evidence="9">
    <location>
        <position position="1108"/>
    </location>
</feature>
<feature type="domain" description="Histidine kinase" evidence="11">
    <location>
        <begin position="804"/>
        <end position="1028"/>
    </location>
</feature>
<dbReference type="EC" id="2.7.13.3" evidence="2"/>
<dbReference type="SMART" id="SM00388">
    <property type="entry name" value="HisKA"/>
    <property type="match status" value="1"/>
</dbReference>
<keyword evidence="10" id="KW-0175">Coiled coil</keyword>
<dbReference type="Gene3D" id="1.10.287.130">
    <property type="match status" value="1"/>
</dbReference>
<dbReference type="Pfam" id="PF00512">
    <property type="entry name" value="HisKA"/>
    <property type="match status" value="1"/>
</dbReference>
<dbReference type="Pfam" id="PF00072">
    <property type="entry name" value="Response_reg"/>
    <property type="match status" value="1"/>
</dbReference>
<dbReference type="InterPro" id="IPR001789">
    <property type="entry name" value="Sig_transdc_resp-reg_receiver"/>
</dbReference>
<dbReference type="PROSITE" id="PS50109">
    <property type="entry name" value="HIS_KIN"/>
    <property type="match status" value="1"/>
</dbReference>
<dbReference type="EMBL" id="FQZY01000016">
    <property type="protein sequence ID" value="SHJ76018.1"/>
    <property type="molecule type" value="Genomic_DNA"/>
</dbReference>
<evidence type="ECO:0000256" key="8">
    <source>
        <dbReference type="ARBA" id="ARBA00024867"/>
    </source>
</evidence>
<gene>
    <name evidence="14" type="ORF">SAMN02745243_01302</name>
</gene>
<comment type="catalytic activity">
    <reaction evidence="1">
        <text>ATP + protein L-histidine = ADP + protein N-phospho-L-histidine.</text>
        <dbReference type="EC" id="2.7.13.3"/>
    </reaction>
</comment>
<keyword evidence="5" id="KW-0808">Transferase</keyword>
<evidence type="ECO:0000259" key="12">
    <source>
        <dbReference type="PROSITE" id="PS50110"/>
    </source>
</evidence>
<dbReference type="Pfam" id="PF02518">
    <property type="entry name" value="HATPase_c"/>
    <property type="match status" value="1"/>
</dbReference>
<dbReference type="SMART" id="SM00091">
    <property type="entry name" value="PAS"/>
    <property type="match status" value="3"/>
</dbReference>
<reference evidence="14 15" key="1">
    <citation type="submission" date="2016-11" db="EMBL/GenBank/DDBJ databases">
        <authorList>
            <person name="Jaros S."/>
            <person name="Januszkiewicz K."/>
            <person name="Wedrychowicz H."/>
        </authorList>
    </citation>
    <scope>NUCLEOTIDE SEQUENCE [LARGE SCALE GENOMIC DNA]</scope>
    <source>
        <strain evidence="14 15">DSM 15480</strain>
    </source>
</reference>
<protein>
    <recommendedName>
        <fullName evidence="3">Stage 0 sporulation protein A homolog</fullName>
        <ecNumber evidence="2">2.7.13.3</ecNumber>
    </recommendedName>
</protein>
<dbReference type="InterPro" id="IPR004358">
    <property type="entry name" value="Sig_transdc_His_kin-like_C"/>
</dbReference>
<evidence type="ECO:0000256" key="7">
    <source>
        <dbReference type="ARBA" id="ARBA00023012"/>
    </source>
</evidence>
<evidence type="ECO:0000259" key="13">
    <source>
        <dbReference type="PROSITE" id="PS50113"/>
    </source>
</evidence>
<dbReference type="Gene3D" id="3.30.565.10">
    <property type="entry name" value="Histidine kinase-like ATPase, C-terminal domain"/>
    <property type="match status" value="1"/>
</dbReference>
<dbReference type="SUPFAM" id="SSF55874">
    <property type="entry name" value="ATPase domain of HSP90 chaperone/DNA topoisomerase II/histidine kinase"/>
    <property type="match status" value="1"/>
</dbReference>
<dbReference type="GO" id="GO:0005886">
    <property type="term" value="C:plasma membrane"/>
    <property type="evidence" value="ECO:0007669"/>
    <property type="project" value="TreeGrafter"/>
</dbReference>
<evidence type="ECO:0000256" key="1">
    <source>
        <dbReference type="ARBA" id="ARBA00000085"/>
    </source>
</evidence>
<keyword evidence="7" id="KW-0902">Two-component regulatory system</keyword>
<dbReference type="InterPro" id="IPR003661">
    <property type="entry name" value="HisK_dim/P_dom"/>
</dbReference>
<comment type="function">
    <text evidence="8">May play the central regulatory role in sporulation. It may be an element of the effector pathway responsible for the activation of sporulation genes in response to nutritional stress. Spo0A may act in concert with spo0H (a sigma factor) to control the expression of some genes that are critical to the sporulation process.</text>
</comment>
<evidence type="ECO:0000259" key="11">
    <source>
        <dbReference type="PROSITE" id="PS50109"/>
    </source>
</evidence>
<dbReference type="SMART" id="SM00448">
    <property type="entry name" value="REC"/>
    <property type="match status" value="1"/>
</dbReference>
<evidence type="ECO:0000256" key="6">
    <source>
        <dbReference type="ARBA" id="ARBA00022777"/>
    </source>
</evidence>
<dbReference type="SUPFAM" id="SSF47384">
    <property type="entry name" value="Homodimeric domain of signal transducing histidine kinase"/>
    <property type="match status" value="1"/>
</dbReference>
<evidence type="ECO:0000256" key="10">
    <source>
        <dbReference type="SAM" id="Coils"/>
    </source>
</evidence>
<dbReference type="PROSITE" id="PS50113">
    <property type="entry name" value="PAC"/>
    <property type="match status" value="2"/>
</dbReference>
<dbReference type="RefSeq" id="WP_073107112.1">
    <property type="nucleotide sequence ID" value="NZ_FQZY01000016.1"/>
</dbReference>
<evidence type="ECO:0000256" key="2">
    <source>
        <dbReference type="ARBA" id="ARBA00012438"/>
    </source>
</evidence>
<keyword evidence="15" id="KW-1185">Reference proteome</keyword>
<evidence type="ECO:0000313" key="15">
    <source>
        <dbReference type="Proteomes" id="UP000184301"/>
    </source>
</evidence>
<dbReference type="InterPro" id="IPR035965">
    <property type="entry name" value="PAS-like_dom_sf"/>
</dbReference>
<evidence type="ECO:0000313" key="14">
    <source>
        <dbReference type="EMBL" id="SHJ76018.1"/>
    </source>
</evidence>
<dbReference type="InterPro" id="IPR000700">
    <property type="entry name" value="PAS-assoc_C"/>
</dbReference>
<dbReference type="GO" id="GO:0000155">
    <property type="term" value="F:phosphorelay sensor kinase activity"/>
    <property type="evidence" value="ECO:0007669"/>
    <property type="project" value="InterPro"/>
</dbReference>
<dbReference type="PROSITE" id="PS50110">
    <property type="entry name" value="RESPONSE_REGULATORY"/>
    <property type="match status" value="1"/>
</dbReference>
<dbReference type="AlphaFoldDB" id="A0A1M6LXU9"/>
<dbReference type="SMART" id="SM00387">
    <property type="entry name" value="HATPase_c"/>
    <property type="match status" value="1"/>
</dbReference>
<dbReference type="CDD" id="cd00130">
    <property type="entry name" value="PAS"/>
    <property type="match status" value="2"/>
</dbReference>
<dbReference type="OrthoDB" id="9803190at2"/>
<dbReference type="InterPro" id="IPR013655">
    <property type="entry name" value="PAS_fold_3"/>
</dbReference>
<feature type="coiled-coil region" evidence="10">
    <location>
        <begin position="767"/>
        <end position="794"/>
    </location>
</feature>
<dbReference type="SMART" id="SM00086">
    <property type="entry name" value="PAC"/>
    <property type="match status" value="3"/>
</dbReference>
<name>A0A1M6LXU9_9FIRM</name>
<dbReference type="InterPro" id="IPR011006">
    <property type="entry name" value="CheY-like_superfamily"/>
</dbReference>